<gene>
    <name evidence="2" type="ORF">ACFFNY_21395</name>
</gene>
<reference evidence="2 3" key="1">
    <citation type="submission" date="2024-09" db="EMBL/GenBank/DDBJ databases">
        <authorList>
            <person name="Sun Q."/>
            <person name="Mori K."/>
        </authorList>
    </citation>
    <scope>NUCLEOTIDE SEQUENCE [LARGE SCALE GENOMIC DNA]</scope>
    <source>
        <strain evidence="2 3">JCM 12520</strain>
    </source>
</reference>
<sequence>METLGKLDAQQWSPARMMQLQRTLGNKAVQGMVQRMGTELSVVQRAGGSGTAPATLSPEQQQRKAEMDTERDAKVASFVDASFTDIQDKVTKNLDTYLTSDSKADSIRKNVKAKVLSEIAASMTAGTADQRKDALKYAQESAEGIMVAKLKSYAAEVAQDQLTDARKNGLAAEANKAYDTVAPSLNDAAFEKQKTKAAAEAQKKLNVLAKTVITETIRDAKVVITAKFAPAAVPGGASGFDRIDVGTVGTDELDKRMTLDGSLVDQTVIRQETAGGQTRDIKDMENIYKTMLFDPLKTAVLSKLGVGRRAFRRSKELNDYRQVLKDAARAKVNEQINAEVDDRQAGGNPIAPTTAPMKAEYLKMASKVMAFQESKKLVDDVMGDEADIIVEQLVPKDSTIDQLTTVAKSSAYEVARKDRTAADKIQAAGIGAAKTQAEKLLKENKEKAVLEARKLTKGTKKTATEAATVPDAAKTGQVKAAVEDDTKTRTMAKTVIDKSVEANDLNSGFNKVGKLIDISTPNAGDSSSMSIELKIPFASASGGGQGYFLFGFEGEAEREADDLTVNTQITFGAGFTTFGFDANFRLGLFLEGKGKDTDSVMNLLSYGLYREMSGISSGAAAHFWGRGGKSGDTKLVEAEKWAMMVEEQNMDDEAEVKVGLLTKIAMEANVGVAGFSGELARKQLSSYKKKIIEQLGKDSGGNLLTAAERVAGNSIGKGEIQKIYEAAAEVEVKFGKDQVAFGVEGSMTRINKKTRELSLALSASIPSQFGEESGDFTKYAAKIVTAAVGGGKNISQLFKKAVATEPDRAARAGGTALDLGSDALFTGNYFDSIGASFAEKIQGDETINDTMRSWLPGQDSGASAIEQANKIALSNSLKLSAEFKRKYDETGTPSDWEISIEASQVKSQEVDAEIIKVAVEKSKRLGKLEFAKGKTAKMELFGFERGGDAAPTTP</sequence>
<dbReference type="Proteomes" id="UP001589619">
    <property type="component" value="Unassembled WGS sequence"/>
</dbReference>
<comment type="caution">
    <text evidence="2">The sequence shown here is derived from an EMBL/GenBank/DDBJ whole genome shotgun (WGS) entry which is preliminary data.</text>
</comment>
<organism evidence="2 3">
    <name type="scientific">Paenibacillus hodogayensis</name>
    <dbReference type="NCBI Taxonomy" id="279208"/>
    <lineage>
        <taxon>Bacteria</taxon>
        <taxon>Bacillati</taxon>
        <taxon>Bacillota</taxon>
        <taxon>Bacilli</taxon>
        <taxon>Bacillales</taxon>
        <taxon>Paenibacillaceae</taxon>
        <taxon>Paenibacillus</taxon>
    </lineage>
</organism>
<accession>A0ABV5W1L3</accession>
<dbReference type="EMBL" id="JBHMAG010000014">
    <property type="protein sequence ID" value="MFB9754131.1"/>
    <property type="molecule type" value="Genomic_DNA"/>
</dbReference>
<evidence type="ECO:0000256" key="1">
    <source>
        <dbReference type="SAM" id="MobiDB-lite"/>
    </source>
</evidence>
<feature type="region of interest" description="Disordered" evidence="1">
    <location>
        <begin position="45"/>
        <end position="65"/>
    </location>
</feature>
<keyword evidence="3" id="KW-1185">Reference proteome</keyword>
<evidence type="ECO:0000313" key="2">
    <source>
        <dbReference type="EMBL" id="MFB9754131.1"/>
    </source>
</evidence>
<dbReference type="RefSeq" id="WP_344914295.1">
    <property type="nucleotide sequence ID" value="NZ_BAAAYO010000013.1"/>
</dbReference>
<proteinExistence type="predicted"/>
<protein>
    <submittedName>
        <fullName evidence="2">Uncharacterized protein</fullName>
    </submittedName>
</protein>
<evidence type="ECO:0000313" key="3">
    <source>
        <dbReference type="Proteomes" id="UP001589619"/>
    </source>
</evidence>
<name>A0ABV5W1L3_9BACL</name>